<feature type="compositionally biased region" description="Polar residues" evidence="1">
    <location>
        <begin position="153"/>
        <end position="165"/>
    </location>
</feature>
<reference evidence="2 3" key="1">
    <citation type="journal article" date="2007" name="Science">
        <title>Genomic minimalism in the early diverging intestinal parasite Giardia lamblia.</title>
        <authorList>
            <person name="Morrison H.G."/>
            <person name="McArthur A.G."/>
            <person name="Gillin F.D."/>
            <person name="Aley S.B."/>
            <person name="Adam R.D."/>
            <person name="Olsen G.J."/>
            <person name="Best A.A."/>
            <person name="Cande W.Z."/>
            <person name="Chen F."/>
            <person name="Cipriano M.J."/>
            <person name="Davids B.J."/>
            <person name="Dawson S.C."/>
            <person name="Elmendorf H.G."/>
            <person name="Hehl A.B."/>
            <person name="Holder M.E."/>
            <person name="Huse S.M."/>
            <person name="Kim U.U."/>
            <person name="Lasek-Nesselquist E."/>
            <person name="Manning G."/>
            <person name="Nigam A."/>
            <person name="Nixon J.E."/>
            <person name="Palm D."/>
            <person name="Passamaneck N.E."/>
            <person name="Prabhu A."/>
            <person name="Reich C.I."/>
            <person name="Reiner D.S."/>
            <person name="Samuelson J."/>
            <person name="Svard S.G."/>
            <person name="Sogin M.L."/>
        </authorList>
    </citation>
    <scope>NUCLEOTIDE SEQUENCE [LARGE SCALE GENOMIC DNA]</scope>
    <source>
        <strain evidence="2 3">WB C6</strain>
    </source>
</reference>
<dbReference type="InterPro" id="IPR003169">
    <property type="entry name" value="GYF"/>
</dbReference>
<sequence length="381" mass="42080">MKYTLKDVFKLFTPLAEMPPEIQTIKNNFPLRIFSDISSGLAISDVSNLNFSEFIKTPNLRQNRGTQPRAKQYASKFVTDSQQKTLAHQNQMPEEPIHWDKPDPSDKFDDLLCPDFRTAGGKESISDSFRSTTASDAVLDVMDLISAPDSRKNIYSNPKHQSALTSDLPVETANESDNAGDRGPIGLAGDDIEDVLQKLEQGPVTGPNTIDSLPESQGISEHGVPQFPVPPTSDPAIFGFPTLPYTQVIPGIQPISNQLVFPVYHPQQQIVGLANPMGAAPSMQPMHGIPAIPAVYTMPVQQTPQTYDVSWEYLDLNNIMRGPFPSVTMWKWYKQGSLPNTLRIRVAGDTGPFLPLFSRWAKSLARGVDPFSVPPSELSYQ</sequence>
<evidence type="ECO:0000313" key="2">
    <source>
        <dbReference type="EMBL" id="KAE8301656.1"/>
    </source>
</evidence>
<feature type="region of interest" description="Disordered" evidence="1">
    <location>
        <begin position="152"/>
        <end position="189"/>
    </location>
</feature>
<dbReference type="KEGG" id="gla:GL50803_0024485"/>
<dbReference type="HOGENOM" id="CLU_726548_0_0_1"/>
<accession>A8BHE5</accession>
<dbReference type="EMBL" id="AACB03000005">
    <property type="protein sequence ID" value="KAE8301656.1"/>
    <property type="molecule type" value="Genomic_DNA"/>
</dbReference>
<proteinExistence type="predicted"/>
<protein>
    <submittedName>
        <fullName evidence="2">GYF domain-containing protein</fullName>
    </submittedName>
</protein>
<dbReference type="Gene3D" id="3.30.1490.40">
    <property type="match status" value="1"/>
</dbReference>
<dbReference type="GeneID" id="5699986"/>
<name>A8BHE5_GIAIC</name>
<dbReference type="VEuPathDB" id="GiardiaDB:GL50803_24485"/>
<dbReference type="InterPro" id="IPR035445">
    <property type="entry name" value="GYF-like_dom_sf"/>
</dbReference>
<organism evidence="2 3">
    <name type="scientific">Giardia intestinalis (strain ATCC 50803 / WB clone C6)</name>
    <name type="common">Giardia lamblia</name>
    <dbReference type="NCBI Taxonomy" id="184922"/>
    <lineage>
        <taxon>Eukaryota</taxon>
        <taxon>Metamonada</taxon>
        <taxon>Diplomonadida</taxon>
        <taxon>Hexamitidae</taxon>
        <taxon>Giardiinae</taxon>
        <taxon>Giardia</taxon>
    </lineage>
</organism>
<dbReference type="OMA" id="QPRAKQY"/>
<dbReference type="Pfam" id="PF02213">
    <property type="entry name" value="GYF"/>
    <property type="match status" value="1"/>
</dbReference>
<dbReference type="SUPFAM" id="SSF55277">
    <property type="entry name" value="GYF domain"/>
    <property type="match status" value="1"/>
</dbReference>
<dbReference type="PROSITE" id="PS50829">
    <property type="entry name" value="GYF"/>
    <property type="match status" value="1"/>
</dbReference>
<evidence type="ECO:0000256" key="1">
    <source>
        <dbReference type="SAM" id="MobiDB-lite"/>
    </source>
</evidence>
<dbReference type="Proteomes" id="UP000001548">
    <property type="component" value="Unassembled WGS sequence"/>
</dbReference>
<dbReference type="SMART" id="SM00444">
    <property type="entry name" value="GYF"/>
    <property type="match status" value="1"/>
</dbReference>
<dbReference type="AlphaFoldDB" id="A8BHE5"/>
<dbReference type="RefSeq" id="XP_001707091.1">
    <property type="nucleotide sequence ID" value="XM_001707039.1"/>
</dbReference>
<gene>
    <name evidence="2" type="ORF">GL50803_0024485</name>
</gene>
<comment type="caution">
    <text evidence="2">The sequence shown here is derived from an EMBL/GenBank/DDBJ whole genome shotgun (WGS) entry which is preliminary data.</text>
</comment>
<evidence type="ECO:0000313" key="3">
    <source>
        <dbReference type="Proteomes" id="UP000001548"/>
    </source>
</evidence>
<keyword evidence="3" id="KW-1185">Reference proteome</keyword>